<proteinExistence type="predicted"/>
<organism evidence="1 2">
    <name type="scientific">Macrostomum lignano</name>
    <dbReference type="NCBI Taxonomy" id="282301"/>
    <lineage>
        <taxon>Eukaryota</taxon>
        <taxon>Metazoa</taxon>
        <taxon>Spiralia</taxon>
        <taxon>Lophotrochozoa</taxon>
        <taxon>Platyhelminthes</taxon>
        <taxon>Rhabditophora</taxon>
        <taxon>Macrostomorpha</taxon>
        <taxon>Macrostomida</taxon>
        <taxon>Macrostomidae</taxon>
        <taxon>Macrostomum</taxon>
    </lineage>
</organism>
<sequence length="14" mass="1472">MATSVCGEAYPMVI</sequence>
<accession>A0A1I8F1F0</accession>
<protein>
    <submittedName>
        <fullName evidence="2">Uncharacterized protein</fullName>
    </submittedName>
</protein>
<keyword evidence="1" id="KW-1185">Reference proteome</keyword>
<reference evidence="2" key="1">
    <citation type="submission" date="2016-11" db="UniProtKB">
        <authorList>
            <consortium name="WormBaseParasite"/>
        </authorList>
    </citation>
    <scope>IDENTIFICATION</scope>
</reference>
<evidence type="ECO:0000313" key="1">
    <source>
        <dbReference type="Proteomes" id="UP000095280"/>
    </source>
</evidence>
<dbReference type="Proteomes" id="UP000095280">
    <property type="component" value="Unplaced"/>
</dbReference>
<dbReference type="WBParaSite" id="maker-unitig_11734-snap-gene-0.1-mRNA-1">
    <property type="protein sequence ID" value="maker-unitig_11734-snap-gene-0.1-mRNA-1"/>
    <property type="gene ID" value="maker-unitig_11734-snap-gene-0.1"/>
</dbReference>
<name>A0A1I8F1F0_9PLAT</name>
<evidence type="ECO:0000313" key="2">
    <source>
        <dbReference type="WBParaSite" id="maker-unitig_11734-snap-gene-0.1-mRNA-1"/>
    </source>
</evidence>